<dbReference type="Proteomes" id="UP001154255">
    <property type="component" value="Unassembled WGS sequence"/>
</dbReference>
<dbReference type="GO" id="GO:0004851">
    <property type="term" value="F:uroporphyrin-III C-methyltransferase activity"/>
    <property type="evidence" value="ECO:0007669"/>
    <property type="project" value="InterPro"/>
</dbReference>
<dbReference type="Pfam" id="PF14824">
    <property type="entry name" value="Sirohm_synth_M"/>
    <property type="match status" value="1"/>
</dbReference>
<keyword evidence="6" id="KW-0949">S-adenosyl-L-methionine</keyword>
<evidence type="ECO:0000256" key="16">
    <source>
        <dbReference type="RuleBase" id="RU003960"/>
    </source>
</evidence>
<comment type="pathway">
    <text evidence="1">Porphyrin-containing compound metabolism; siroheme biosynthesis; sirohydrochlorin from precorrin-2: step 1/1.</text>
</comment>
<keyword evidence="11" id="KW-0511">Multifunctional enzyme</keyword>
<dbReference type="PROSITE" id="PS00840">
    <property type="entry name" value="SUMT_2"/>
    <property type="match status" value="1"/>
</dbReference>
<dbReference type="Gene3D" id="1.10.8.210">
    <property type="entry name" value="Sirohaem synthase, dimerisation domain"/>
    <property type="match status" value="1"/>
</dbReference>
<dbReference type="InterPro" id="IPR003043">
    <property type="entry name" value="Uropor_MeTrfase_CS"/>
</dbReference>
<evidence type="ECO:0000256" key="4">
    <source>
        <dbReference type="ARBA" id="ARBA00022603"/>
    </source>
</evidence>
<dbReference type="InterPro" id="IPR019478">
    <property type="entry name" value="Sirohaem_synthase_dimer_dom"/>
</dbReference>
<evidence type="ECO:0000256" key="8">
    <source>
        <dbReference type="ARBA" id="ARBA00023027"/>
    </source>
</evidence>
<evidence type="ECO:0000256" key="5">
    <source>
        <dbReference type="ARBA" id="ARBA00022679"/>
    </source>
</evidence>
<dbReference type="InterPro" id="IPR028281">
    <property type="entry name" value="Sirohaem_synthase_central"/>
</dbReference>
<evidence type="ECO:0000313" key="22">
    <source>
        <dbReference type="Proteomes" id="UP001154255"/>
    </source>
</evidence>
<dbReference type="PANTHER" id="PTHR45790:SF3">
    <property type="entry name" value="S-ADENOSYL-L-METHIONINE-DEPENDENT UROPORPHYRINOGEN III METHYLTRANSFERASE, CHLOROPLASTIC"/>
    <property type="match status" value="1"/>
</dbReference>
<dbReference type="Gene3D" id="3.40.1010.10">
    <property type="entry name" value="Cobalt-precorrin-4 Transmethylase, Domain 1"/>
    <property type="match status" value="1"/>
</dbReference>
<dbReference type="Pfam" id="PF13241">
    <property type="entry name" value="NAD_binding_7"/>
    <property type="match status" value="1"/>
</dbReference>
<protein>
    <submittedName>
        <fullName evidence="20 21">Uroporphyrinogen-III methylase (Siroheme synthase) (CysG)</fullName>
    </submittedName>
</protein>
<comment type="pathway">
    <text evidence="14">Cofactor biosynthesis; adenosylcobalamin biosynthesis; precorrin-2 from uroporphyrinogen III: step 1/1.</text>
</comment>
<dbReference type="GO" id="GO:0051287">
    <property type="term" value="F:NAD binding"/>
    <property type="evidence" value="ECO:0007669"/>
    <property type="project" value="InterPro"/>
</dbReference>
<evidence type="ECO:0000313" key="20">
    <source>
        <dbReference type="EMBL" id="CAI3927908.1"/>
    </source>
</evidence>
<dbReference type="InterPro" id="IPR014776">
    <property type="entry name" value="4pyrrole_Mease_sub2"/>
</dbReference>
<comment type="similarity">
    <text evidence="2 16">Belongs to the precorrin methyltransferase family.</text>
</comment>
<keyword evidence="10" id="KW-0627">Porphyrin biosynthesis</keyword>
<feature type="domain" description="Tetrapyrrole methylase" evidence="17">
    <location>
        <begin position="227"/>
        <end position="437"/>
    </location>
</feature>
<organism evidence="20 22">
    <name type="scientific">Commensalibacter communis</name>
    <dbReference type="NCBI Taxonomy" id="2972786"/>
    <lineage>
        <taxon>Bacteria</taxon>
        <taxon>Pseudomonadati</taxon>
        <taxon>Pseudomonadota</taxon>
        <taxon>Alphaproteobacteria</taxon>
        <taxon>Acetobacterales</taxon>
        <taxon>Acetobacteraceae</taxon>
    </lineage>
</organism>
<dbReference type="GO" id="GO:0019354">
    <property type="term" value="P:siroheme biosynthetic process"/>
    <property type="evidence" value="ECO:0007669"/>
    <property type="project" value="InterPro"/>
</dbReference>
<dbReference type="AlphaFoldDB" id="A0A9W4XCF4"/>
<dbReference type="NCBIfam" id="TIGR01470">
    <property type="entry name" value="cysG_Nterm"/>
    <property type="match status" value="1"/>
</dbReference>
<dbReference type="InterPro" id="IPR037115">
    <property type="entry name" value="Sirohaem_synt_dimer_dom_sf"/>
</dbReference>
<dbReference type="InterPro" id="IPR006367">
    <property type="entry name" value="Sirohaem_synthase_N"/>
</dbReference>
<dbReference type="PANTHER" id="PTHR45790">
    <property type="entry name" value="SIROHEME SYNTHASE-RELATED"/>
    <property type="match status" value="1"/>
</dbReference>
<evidence type="ECO:0000256" key="9">
    <source>
        <dbReference type="ARBA" id="ARBA00023239"/>
    </source>
</evidence>
<dbReference type="SUPFAM" id="SSF75615">
    <property type="entry name" value="Siroheme synthase middle domains-like"/>
    <property type="match status" value="1"/>
</dbReference>
<dbReference type="InterPro" id="IPR012409">
    <property type="entry name" value="Sirohaem_synth"/>
</dbReference>
<gene>
    <name evidence="21" type="ORF">R53529_LOCUS646</name>
    <name evidence="20" type="ORF">R53530_LOCUS455</name>
</gene>
<keyword evidence="9" id="KW-0456">Lyase</keyword>
<dbReference type="FunFam" id="3.30.950.10:FF:000001">
    <property type="entry name" value="Siroheme synthase"/>
    <property type="match status" value="1"/>
</dbReference>
<feature type="active site" description="Proton donor" evidence="15">
    <location>
        <position position="279"/>
    </location>
</feature>
<evidence type="ECO:0000259" key="19">
    <source>
        <dbReference type="Pfam" id="PF14824"/>
    </source>
</evidence>
<evidence type="ECO:0000256" key="12">
    <source>
        <dbReference type="ARBA" id="ARBA00025705"/>
    </source>
</evidence>
<evidence type="ECO:0000256" key="10">
    <source>
        <dbReference type="ARBA" id="ARBA00023244"/>
    </source>
</evidence>
<comment type="catalytic activity">
    <reaction evidence="13">
        <text>precorrin-2 + NAD(+) = sirohydrochlorin + NADH + 2 H(+)</text>
        <dbReference type="Rhea" id="RHEA:15613"/>
        <dbReference type="ChEBI" id="CHEBI:15378"/>
        <dbReference type="ChEBI" id="CHEBI:57540"/>
        <dbReference type="ChEBI" id="CHEBI:57945"/>
        <dbReference type="ChEBI" id="CHEBI:58351"/>
        <dbReference type="ChEBI" id="CHEBI:58827"/>
        <dbReference type="EC" id="1.3.1.76"/>
    </reaction>
</comment>
<sequence length="466" mass="52207">MDVSTPFSYFPITLRIDGSRLVIVGGGQIAARKIRLLLDKNAQIEIFAQNLCQEIQQLVQQNRVQFHGQIENKEQFQTHIYGVRLIFAATDDQDYNTQISQWAQECNIPICAVDNPQQSSFITPAIIDRNPVQIAISTGGTAPVLSRRIREAIEPIISQATGHMARFMGKHRHWIKKHLPVTEERQRLWERFLDGRGPSFIEQNQEDQALTYLEQLVDLNTPIKGEIWLVGAGPGDPDLLTLKAMHCLQNADVILYDHLLSEDVLKRIRRDALLIYVGKQKKKHTLPQQDINQLLIKHAQNGKRVLRLKGGDPFIFGRGGEEAEALVKAEIPFKIIPGISAANGCAAYSGIPLTHRDCAQSCLILTGHTQHEGQLDLPWESMINQQQTLVIYMGLSTLHQLCQKLIHKGLPLTWPAAAIEKGTLPNQKVIAGTLENLSQLVETANLKSPVLVIIGQVVQRRVISIE</sequence>
<evidence type="ECO:0000259" key="17">
    <source>
        <dbReference type="Pfam" id="PF00590"/>
    </source>
</evidence>
<comment type="caution">
    <text evidence="20">The sequence shown here is derived from an EMBL/GenBank/DDBJ whole genome shotgun (WGS) entry which is preliminary data.</text>
</comment>
<dbReference type="InterPro" id="IPR036291">
    <property type="entry name" value="NAD(P)-bd_dom_sf"/>
</dbReference>
<dbReference type="PROSITE" id="PS00839">
    <property type="entry name" value="SUMT_1"/>
    <property type="match status" value="1"/>
</dbReference>
<evidence type="ECO:0000256" key="11">
    <source>
        <dbReference type="ARBA" id="ARBA00023268"/>
    </source>
</evidence>
<dbReference type="NCBIfam" id="NF007922">
    <property type="entry name" value="PRK10637.1"/>
    <property type="match status" value="1"/>
</dbReference>
<keyword evidence="23" id="KW-1185">Reference proteome</keyword>
<keyword evidence="7" id="KW-0560">Oxidoreductase</keyword>
<dbReference type="GO" id="GO:0032259">
    <property type="term" value="P:methylation"/>
    <property type="evidence" value="ECO:0007669"/>
    <property type="project" value="UniProtKB-KW"/>
</dbReference>
<dbReference type="GO" id="GO:0043115">
    <property type="term" value="F:precorrin-2 dehydrogenase activity"/>
    <property type="evidence" value="ECO:0007669"/>
    <property type="project" value="UniProtKB-EC"/>
</dbReference>
<dbReference type="Pfam" id="PF10414">
    <property type="entry name" value="CysG_dimeriser"/>
    <property type="match status" value="1"/>
</dbReference>
<dbReference type="NCBIfam" id="TIGR01469">
    <property type="entry name" value="cobA_cysG_Cterm"/>
    <property type="match status" value="1"/>
</dbReference>
<dbReference type="CDD" id="cd11642">
    <property type="entry name" value="SUMT"/>
    <property type="match status" value="1"/>
</dbReference>
<accession>A0A9W4XCF4</accession>
<dbReference type="EMBL" id="CAMXCS010000001">
    <property type="protein sequence ID" value="CAI3933089.1"/>
    <property type="molecule type" value="Genomic_DNA"/>
</dbReference>
<dbReference type="FunFam" id="3.40.1010.10:FF:000001">
    <property type="entry name" value="Siroheme synthase"/>
    <property type="match status" value="1"/>
</dbReference>
<comment type="pathway">
    <text evidence="12">Porphyrin-containing compound metabolism; siroheme biosynthesis; precorrin-2 from uroporphyrinogen III: step 1/1.</text>
</comment>
<keyword evidence="8" id="KW-0520">NAD</keyword>
<dbReference type="InterPro" id="IPR050161">
    <property type="entry name" value="Siro_Cobalamin_biosynth"/>
</dbReference>
<dbReference type="SUPFAM" id="SSF51735">
    <property type="entry name" value="NAD(P)-binding Rossmann-fold domains"/>
    <property type="match status" value="1"/>
</dbReference>
<evidence type="ECO:0000256" key="7">
    <source>
        <dbReference type="ARBA" id="ARBA00023002"/>
    </source>
</evidence>
<proteinExistence type="inferred from homology"/>
<dbReference type="InterPro" id="IPR035996">
    <property type="entry name" value="4pyrrol_Methylase_sf"/>
</dbReference>
<name>A0A9W4XCF4_9PROT</name>
<evidence type="ECO:0000256" key="3">
    <source>
        <dbReference type="ARBA" id="ARBA00022573"/>
    </source>
</evidence>
<dbReference type="RefSeq" id="WP_271789084.1">
    <property type="nucleotide sequence ID" value="NZ_CAMXCM010000001.1"/>
</dbReference>
<feature type="domain" description="Sirohaem synthase dimerisation" evidence="18">
    <location>
        <begin position="161"/>
        <end position="216"/>
    </location>
</feature>
<keyword evidence="5 16" id="KW-0808">Transferase</keyword>
<dbReference type="PIRSF" id="PIRSF036426">
    <property type="entry name" value="Sirohaem_synth"/>
    <property type="match status" value="1"/>
</dbReference>
<dbReference type="Proteomes" id="UP001154259">
    <property type="component" value="Unassembled WGS sequence"/>
</dbReference>
<keyword evidence="4 16" id="KW-0489">Methyltransferase</keyword>
<dbReference type="Gene3D" id="3.30.160.110">
    <property type="entry name" value="Siroheme synthase, domain 2"/>
    <property type="match status" value="1"/>
</dbReference>
<dbReference type="InterPro" id="IPR000878">
    <property type="entry name" value="4pyrrol_Mease"/>
</dbReference>
<dbReference type="Pfam" id="PF00590">
    <property type="entry name" value="TP_methylase"/>
    <property type="match status" value="1"/>
</dbReference>
<feature type="active site" description="Proton acceptor" evidence="15">
    <location>
        <position position="257"/>
    </location>
</feature>
<dbReference type="NCBIfam" id="NF004790">
    <property type="entry name" value="PRK06136.1"/>
    <property type="match status" value="1"/>
</dbReference>
<dbReference type="InterPro" id="IPR014777">
    <property type="entry name" value="4pyrrole_Mease_sub1"/>
</dbReference>
<feature type="domain" description="Siroheme synthase central" evidence="19">
    <location>
        <begin position="129"/>
        <end position="154"/>
    </location>
</feature>
<evidence type="ECO:0000256" key="15">
    <source>
        <dbReference type="PIRSR" id="PIRSR036426-1"/>
    </source>
</evidence>
<dbReference type="SUPFAM" id="SSF53790">
    <property type="entry name" value="Tetrapyrrole methylase"/>
    <property type="match status" value="1"/>
</dbReference>
<evidence type="ECO:0000313" key="21">
    <source>
        <dbReference type="EMBL" id="CAI3933089.1"/>
    </source>
</evidence>
<dbReference type="InterPro" id="IPR006366">
    <property type="entry name" value="CobA/CysG_C"/>
</dbReference>
<dbReference type="Gene3D" id="3.30.950.10">
    <property type="entry name" value="Methyltransferase, Cobalt-precorrin-4 Transmethylase, Domain 2"/>
    <property type="match status" value="1"/>
</dbReference>
<reference evidence="20" key="1">
    <citation type="submission" date="2022-10" db="EMBL/GenBank/DDBJ databases">
        <authorList>
            <person name="Botero Cardona J."/>
        </authorList>
    </citation>
    <scope>NUCLEOTIDE SEQUENCE</scope>
    <source>
        <strain evidence="20">LMG 31819</strain>
        <strain evidence="21">R-53529</strain>
    </source>
</reference>
<evidence type="ECO:0000256" key="6">
    <source>
        <dbReference type="ARBA" id="ARBA00022691"/>
    </source>
</evidence>
<dbReference type="GO" id="GO:0009236">
    <property type="term" value="P:cobalamin biosynthetic process"/>
    <property type="evidence" value="ECO:0007669"/>
    <property type="project" value="UniProtKB-KW"/>
</dbReference>
<evidence type="ECO:0000256" key="14">
    <source>
        <dbReference type="ARBA" id="ARBA00060548"/>
    </source>
</evidence>
<dbReference type="Gene3D" id="3.40.50.720">
    <property type="entry name" value="NAD(P)-binding Rossmann-like Domain"/>
    <property type="match status" value="1"/>
</dbReference>
<evidence type="ECO:0000313" key="23">
    <source>
        <dbReference type="Proteomes" id="UP001154259"/>
    </source>
</evidence>
<dbReference type="EMBL" id="CAMXCM010000001">
    <property type="protein sequence ID" value="CAI3927908.1"/>
    <property type="molecule type" value="Genomic_DNA"/>
</dbReference>
<evidence type="ECO:0000259" key="18">
    <source>
        <dbReference type="Pfam" id="PF10414"/>
    </source>
</evidence>
<evidence type="ECO:0000256" key="1">
    <source>
        <dbReference type="ARBA" id="ARBA00005010"/>
    </source>
</evidence>
<dbReference type="GO" id="GO:0051266">
    <property type="term" value="F:sirohydrochlorin ferrochelatase activity"/>
    <property type="evidence" value="ECO:0007669"/>
    <property type="project" value="InterPro"/>
</dbReference>
<evidence type="ECO:0000256" key="13">
    <source>
        <dbReference type="ARBA" id="ARBA00047561"/>
    </source>
</evidence>
<keyword evidence="3" id="KW-0169">Cobalamin biosynthesis</keyword>
<evidence type="ECO:0000256" key="2">
    <source>
        <dbReference type="ARBA" id="ARBA00005879"/>
    </source>
</evidence>